<protein>
    <submittedName>
        <fullName evidence="2">Outer membrane lipoprotein-sorting protein</fullName>
    </submittedName>
</protein>
<evidence type="ECO:0000259" key="1">
    <source>
        <dbReference type="Pfam" id="PF17131"/>
    </source>
</evidence>
<dbReference type="EMBL" id="NVUL01000057">
    <property type="protein sequence ID" value="PCI76438.1"/>
    <property type="molecule type" value="Genomic_DNA"/>
</dbReference>
<comment type="caution">
    <text evidence="2">The sequence shown here is derived from an EMBL/GenBank/DDBJ whole genome shotgun (WGS) entry which is preliminary data.</text>
</comment>
<accession>A0A2A4X1C5</accession>
<dbReference type="InterPro" id="IPR033399">
    <property type="entry name" value="TP_0789-like"/>
</dbReference>
<dbReference type="Gene3D" id="2.50.20.10">
    <property type="entry name" value="Lipoprotein localisation LolA/LolB/LppX"/>
    <property type="match status" value="1"/>
</dbReference>
<proteinExistence type="predicted"/>
<organism evidence="2 3">
    <name type="scientific">SAR86 cluster bacterium</name>
    <dbReference type="NCBI Taxonomy" id="2030880"/>
    <lineage>
        <taxon>Bacteria</taxon>
        <taxon>Pseudomonadati</taxon>
        <taxon>Pseudomonadota</taxon>
        <taxon>Gammaproteobacteria</taxon>
        <taxon>SAR86 cluster</taxon>
    </lineage>
</organism>
<keyword evidence="2" id="KW-0449">Lipoprotein</keyword>
<dbReference type="Proteomes" id="UP000218767">
    <property type="component" value="Unassembled WGS sequence"/>
</dbReference>
<gene>
    <name evidence="2" type="ORF">COB20_10650</name>
</gene>
<evidence type="ECO:0000313" key="2">
    <source>
        <dbReference type="EMBL" id="PCI76438.1"/>
    </source>
</evidence>
<reference evidence="3" key="1">
    <citation type="submission" date="2017-08" db="EMBL/GenBank/DDBJ databases">
        <title>A dynamic microbial community with high functional redundancy inhabits the cold, oxic subseafloor aquifer.</title>
        <authorList>
            <person name="Tully B.J."/>
            <person name="Wheat C.G."/>
            <person name="Glazer B.T."/>
            <person name="Huber J.A."/>
        </authorList>
    </citation>
    <scope>NUCLEOTIDE SEQUENCE [LARGE SCALE GENOMIC DNA]</scope>
</reference>
<evidence type="ECO:0000313" key="3">
    <source>
        <dbReference type="Proteomes" id="UP000218767"/>
    </source>
</evidence>
<dbReference type="Pfam" id="PF17131">
    <property type="entry name" value="LolA_like"/>
    <property type="match status" value="1"/>
</dbReference>
<dbReference type="AlphaFoldDB" id="A0A2A4X1C5"/>
<sequence>MFPTSSQSAEYSAEEVIRRVDERYVGDSSVSDITMVLIDRRDRQRVRNLKLYSKDYGEDTKTLSLFESPADIRGTAYLNFDWNESLRDDDSWLYLPALQRVKRLASSDTSDSFLGSDFTYADINGFEIDWYDYNFVNESEIVDGEDCWVIEMIPKPEFKDRAEEATGYSKMQSWISKEKLIQLRGQFWELRGNRIKFFTSSEVELIEDIWTVKRLQAITTRNGRQEHASVLQINSIDYNVEVADELLTTEAMQRGLD</sequence>
<feature type="domain" description="Uncharacterized protein TP-0789" evidence="1">
    <location>
        <begin position="59"/>
        <end position="254"/>
    </location>
</feature>
<name>A0A2A4X1C5_9GAMM</name>
<dbReference type="CDD" id="cd16329">
    <property type="entry name" value="LolA_like"/>
    <property type="match status" value="1"/>
</dbReference>